<gene>
    <name evidence="3" type="ORF">C5C51_02180</name>
    <name evidence="2" type="ORF">VT73_03420</name>
</gene>
<keyword evidence="1" id="KW-1133">Transmembrane helix</keyword>
<dbReference type="Proteomes" id="UP000237966">
    <property type="component" value="Unassembled WGS sequence"/>
</dbReference>
<keyword evidence="1" id="KW-0472">Membrane</keyword>
<reference evidence="3 5" key="2">
    <citation type="submission" date="2018-02" db="EMBL/GenBank/DDBJ databases">
        <title>Bacteriophage NCPPB3778 and a type I-E CRISPR drive the evolution of the US Biological Select Agent, Rathayibacter toxicus.</title>
        <authorList>
            <person name="Davis E.W.II."/>
            <person name="Tabima J.F."/>
            <person name="Weisberg A.J."/>
            <person name="Lopes L.D."/>
            <person name="Wiseman M.S."/>
            <person name="Wiseman M.S."/>
            <person name="Pupko T."/>
            <person name="Belcher M.S."/>
            <person name="Sechler A.J."/>
            <person name="Tancos M.A."/>
            <person name="Schroeder B.K."/>
            <person name="Murray T.D."/>
            <person name="Luster D.G."/>
            <person name="Schneider W.L."/>
            <person name="Rogers E."/>
            <person name="Andreote F.D."/>
            <person name="Grunwald N.J."/>
            <person name="Putnam M.L."/>
            <person name="Chang J.H."/>
        </authorList>
    </citation>
    <scope>NUCLEOTIDE SEQUENCE [LARGE SCALE GENOMIC DNA]</scope>
    <source>
        <strain evidence="3 5">FH99</strain>
    </source>
</reference>
<evidence type="ECO:0000256" key="1">
    <source>
        <dbReference type="SAM" id="Phobius"/>
    </source>
</evidence>
<dbReference type="OrthoDB" id="5123397at2"/>
<dbReference type="KEGG" id="rtc:APU90_04070"/>
<sequence>MTTSNRLINRLVLFIVGLALAAITAGLLMIALSQPVRDAVVHFSRHQGPTLVSQLSPASGTSWNNTEALRPLYLIVAACLLIVVLALILALAHGHGRTKTLLTDRSRDEGPSGEVQIATAFAEDVLENALAVRGDLLDVTVTAYRHRSHTALKVRALPRSGVSPRTVVEAVRHEVAALDELLGTRLPVLLEIASSARANLSKEERVA</sequence>
<dbReference type="RefSeq" id="WP_027692628.1">
    <property type="nucleotide sequence ID" value="NZ_CP010848.1"/>
</dbReference>
<protein>
    <recommendedName>
        <fullName evidence="6">Alkaline shock response membrane anchor protein AmaP</fullName>
    </recommendedName>
</protein>
<evidence type="ECO:0000313" key="5">
    <source>
        <dbReference type="Proteomes" id="UP000237966"/>
    </source>
</evidence>
<evidence type="ECO:0000313" key="4">
    <source>
        <dbReference type="Proteomes" id="UP000052979"/>
    </source>
</evidence>
<dbReference type="EMBL" id="PSWU01000004">
    <property type="protein sequence ID" value="PPI16238.1"/>
    <property type="molecule type" value="Genomic_DNA"/>
</dbReference>
<dbReference type="GeneID" id="93667883"/>
<dbReference type="KEGG" id="rtx:TI83_02405"/>
<comment type="caution">
    <text evidence="2">The sequence shown here is derived from an EMBL/GenBank/DDBJ whole genome shotgun (WGS) entry which is preliminary data.</text>
</comment>
<dbReference type="EMBL" id="LBFI01000024">
    <property type="protein sequence ID" value="KKM46130.1"/>
    <property type="molecule type" value="Genomic_DNA"/>
</dbReference>
<feature type="transmembrane region" description="Helical" evidence="1">
    <location>
        <begin position="72"/>
        <end position="92"/>
    </location>
</feature>
<evidence type="ECO:0008006" key="6">
    <source>
        <dbReference type="Google" id="ProtNLM"/>
    </source>
</evidence>
<keyword evidence="4" id="KW-1185">Reference proteome</keyword>
<name>A0A0C5BR60_9MICO</name>
<keyword evidence="1" id="KW-0812">Transmembrane</keyword>
<proteinExistence type="predicted"/>
<evidence type="ECO:0000313" key="2">
    <source>
        <dbReference type="EMBL" id="KKM46130.1"/>
    </source>
</evidence>
<dbReference type="AlphaFoldDB" id="A0A0C5BR60"/>
<feature type="transmembrane region" description="Helical" evidence="1">
    <location>
        <begin position="12"/>
        <end position="32"/>
    </location>
</feature>
<dbReference type="STRING" id="145458.APU90_04070"/>
<reference evidence="2 4" key="1">
    <citation type="submission" date="2015-04" db="EMBL/GenBank/DDBJ databases">
        <title>Draft genome sequence of Rathayibacter toxicus strain FH-142 (AKA 70134 or CS 32), a Western Australian isolate.</title>
        <authorList>
            <consortium name="Consortium for Microbial Forensics and Genomics (microFORGE)"/>
            <person name="Knight B.M."/>
            <person name="Roberts D.P."/>
            <person name="Lin D."/>
            <person name="Hari K."/>
            <person name="Fletcher J."/>
            <person name="Melcher U."/>
            <person name="Blagden T."/>
            <person name="Luster D.G."/>
            <person name="Sechler A.J."/>
            <person name="Schneider W.L."/>
            <person name="Winegar R.A."/>
        </authorList>
    </citation>
    <scope>NUCLEOTIDE SEQUENCE [LARGE SCALE GENOMIC DNA]</scope>
    <source>
        <strain evidence="2 4">FH142</strain>
    </source>
</reference>
<dbReference type="PATRIC" id="fig|145458.7.peg.569"/>
<evidence type="ECO:0000313" key="3">
    <source>
        <dbReference type="EMBL" id="PPI16238.1"/>
    </source>
</evidence>
<accession>A0A0C5BR60</accession>
<dbReference type="Proteomes" id="UP000052979">
    <property type="component" value="Unassembled WGS sequence"/>
</dbReference>
<dbReference type="eggNOG" id="ENOG50348UG">
    <property type="taxonomic scope" value="Bacteria"/>
</dbReference>
<organism evidence="2 4">
    <name type="scientific">Rathayibacter toxicus</name>
    <dbReference type="NCBI Taxonomy" id="145458"/>
    <lineage>
        <taxon>Bacteria</taxon>
        <taxon>Bacillati</taxon>
        <taxon>Actinomycetota</taxon>
        <taxon>Actinomycetes</taxon>
        <taxon>Micrococcales</taxon>
        <taxon>Microbacteriaceae</taxon>
        <taxon>Rathayibacter</taxon>
    </lineage>
</organism>